<sequence length="415" mass="43848">MIFFDGPGKPRRLPSDRAGLLTYGQVQLWSWTILCGIVSYWCKRECEKHWASVLIFILTAWILVEARKKSYTQIWWLVLTSAMLKNATLLHMSYFGVTKVPFTVLYMDLPTHLMTTVPHELMLNLRGVPLSLLFLCNAGANAVFHHSVANQSILVSTLRAISVQAVCVCAFVVARRSIIRSSFQACKAKGGSSWPEAKQLEQQQQASGVPQLHEPEAQRQLEEEQQEGLGLKHGKDAGASEHSSTVSQVQSRGDAEPSPAVAAAAAAAAAANQGASSVAGADGGLVGIRTAGGMVLRAESNVQARQQQQQQQQASDICEGRATSVLCCCASIPAAGHHSGVGPACIASGAGPHCADGRAGQRLYCWPCRHARPHPVGKHAAVCLGGAHQSPAAELTASAGQGGARAAGANARGLA</sequence>
<protein>
    <submittedName>
        <fullName evidence="3">Uncharacterized protein</fullName>
    </submittedName>
</protein>
<evidence type="ECO:0000256" key="1">
    <source>
        <dbReference type="SAM" id="MobiDB-lite"/>
    </source>
</evidence>
<dbReference type="AlphaFoldDB" id="A0A7S3QYV5"/>
<keyword evidence="2" id="KW-0812">Transmembrane</keyword>
<feature type="compositionally biased region" description="Polar residues" evidence="1">
    <location>
        <begin position="241"/>
        <end position="251"/>
    </location>
</feature>
<accession>A0A7S3QYV5</accession>
<keyword evidence="2" id="KW-1133">Transmembrane helix</keyword>
<evidence type="ECO:0000313" key="3">
    <source>
        <dbReference type="EMBL" id="CAE0497634.1"/>
    </source>
</evidence>
<organism evidence="3">
    <name type="scientific">Dunaliella tertiolecta</name>
    <name type="common">Green alga</name>
    <dbReference type="NCBI Taxonomy" id="3047"/>
    <lineage>
        <taxon>Eukaryota</taxon>
        <taxon>Viridiplantae</taxon>
        <taxon>Chlorophyta</taxon>
        <taxon>core chlorophytes</taxon>
        <taxon>Chlorophyceae</taxon>
        <taxon>CS clade</taxon>
        <taxon>Chlamydomonadales</taxon>
        <taxon>Dunaliellaceae</taxon>
        <taxon>Dunaliella</taxon>
    </lineage>
</organism>
<feature type="region of interest" description="Disordered" evidence="1">
    <location>
        <begin position="197"/>
        <end position="258"/>
    </location>
</feature>
<feature type="transmembrane region" description="Helical" evidence="2">
    <location>
        <begin position="49"/>
        <end position="67"/>
    </location>
</feature>
<feature type="compositionally biased region" description="Basic and acidic residues" evidence="1">
    <location>
        <begin position="213"/>
        <end position="222"/>
    </location>
</feature>
<reference evidence="3" key="1">
    <citation type="submission" date="2021-01" db="EMBL/GenBank/DDBJ databases">
        <authorList>
            <person name="Corre E."/>
            <person name="Pelletier E."/>
            <person name="Niang G."/>
            <person name="Scheremetjew M."/>
            <person name="Finn R."/>
            <person name="Kale V."/>
            <person name="Holt S."/>
            <person name="Cochrane G."/>
            <person name="Meng A."/>
            <person name="Brown T."/>
            <person name="Cohen L."/>
        </authorList>
    </citation>
    <scope>NUCLEOTIDE SEQUENCE</scope>
    <source>
        <strain evidence="3">CCMP1320</strain>
    </source>
</reference>
<dbReference type="EMBL" id="HBIP01021309">
    <property type="protein sequence ID" value="CAE0497634.1"/>
    <property type="molecule type" value="Transcribed_RNA"/>
</dbReference>
<name>A0A7S3QYV5_DUNTE</name>
<proteinExistence type="predicted"/>
<gene>
    <name evidence="3" type="ORF">DTER00134_LOCUS12707</name>
</gene>
<keyword evidence="2" id="KW-0472">Membrane</keyword>
<evidence type="ECO:0000256" key="2">
    <source>
        <dbReference type="SAM" id="Phobius"/>
    </source>
</evidence>
<feature type="transmembrane region" description="Helical" evidence="2">
    <location>
        <begin position="20"/>
        <end position="42"/>
    </location>
</feature>